<accession>A0A7Y0AIE4</accession>
<dbReference type="EMBL" id="JABBGH010000004">
    <property type="protein sequence ID" value="NML67954.1"/>
    <property type="molecule type" value="Genomic_DNA"/>
</dbReference>
<gene>
    <name evidence="1" type="ORF">HHL22_22365</name>
</gene>
<protein>
    <submittedName>
        <fullName evidence="1">Uncharacterized protein</fullName>
    </submittedName>
</protein>
<evidence type="ECO:0000313" key="2">
    <source>
        <dbReference type="Proteomes" id="UP000559626"/>
    </source>
</evidence>
<keyword evidence="2" id="KW-1185">Reference proteome</keyword>
<dbReference type="AlphaFoldDB" id="A0A7Y0AIE4"/>
<comment type="caution">
    <text evidence="1">The sequence shown here is derived from an EMBL/GenBank/DDBJ whole genome shotgun (WGS) entry which is preliminary data.</text>
</comment>
<name>A0A7Y0AIE4_9BACT</name>
<sequence>MLRLIEPPALAQLKALLADDQLAIGNLVVQAGSFVVRNQADQSPLQFYYEHEAQTEPLRFDFTTWGTHASQEQPNTFLMLGTAQQPRIVGFPLYLLPQDDQYLYLSFKLGNGEGGKNRWFGRARSAEETRSVARTEQLSIDLRQALHQKFFNPPLAHPTIKGEWLTLARLFLADLTPTAPRARRQKLKTLVLTQLLQAFVIAEQLRAESFTESPPFFRSADLDAFQQRLHTNPKYNPEADTQIATQLKSGIFAPTGYWVKQVVSRLPFSTHHVVRQQWEQGQYFRRYSWGRIFLQGYPDKGFYITLGVDSGETERVQALIAQRLVPAGPALLLKVDVHTADDSALPPEARQTGRILVDELPLSSRWRRIGLNELASYSWPRLLQESVDFLTQHESVLHQLWAESGKSRQQVAKVGPGKTDALRTGKIPLDIAQRELEANDEHRRLSNLLQSLLPNYGFTQVKRSCLIDYGPGKASNEIDMVATDSEGRITFFEIKALSSLDKCIREALGQLLEYTYWETPSPPTAQRLLIATAHPLTLPARRYLQRLQQELHFPLSYVQVDAEGKKLLFLED</sequence>
<reference evidence="1 2" key="1">
    <citation type="submission" date="2020-04" db="EMBL/GenBank/DDBJ databases">
        <title>Hymenobacter polaris sp. nov., isolated from Arctic soil.</title>
        <authorList>
            <person name="Dahal R.H."/>
        </authorList>
    </citation>
    <scope>NUCLEOTIDE SEQUENCE [LARGE SCALE GENOMIC DNA]</scope>
    <source>
        <strain evidence="1 2">RP-2-7</strain>
    </source>
</reference>
<organism evidence="1 2">
    <name type="scientific">Hymenobacter polaris</name>
    <dbReference type="NCBI Taxonomy" id="2682546"/>
    <lineage>
        <taxon>Bacteria</taxon>
        <taxon>Pseudomonadati</taxon>
        <taxon>Bacteroidota</taxon>
        <taxon>Cytophagia</taxon>
        <taxon>Cytophagales</taxon>
        <taxon>Hymenobacteraceae</taxon>
        <taxon>Hymenobacter</taxon>
    </lineage>
</organism>
<dbReference type="RefSeq" id="WP_169533657.1">
    <property type="nucleotide sequence ID" value="NZ_JABBGH010000004.1"/>
</dbReference>
<proteinExistence type="predicted"/>
<evidence type="ECO:0000313" key="1">
    <source>
        <dbReference type="EMBL" id="NML67954.1"/>
    </source>
</evidence>
<dbReference type="Proteomes" id="UP000559626">
    <property type="component" value="Unassembled WGS sequence"/>
</dbReference>